<evidence type="ECO:0000256" key="1">
    <source>
        <dbReference type="SAM" id="Phobius"/>
    </source>
</evidence>
<feature type="transmembrane region" description="Helical" evidence="1">
    <location>
        <begin position="72"/>
        <end position="90"/>
    </location>
</feature>
<dbReference type="AlphaFoldDB" id="A0A0E3JTJ8"/>
<evidence type="ECO:0000313" key="6">
    <source>
        <dbReference type="EMBL" id="AZF70461.1"/>
    </source>
</evidence>
<evidence type="ECO:0000313" key="20">
    <source>
        <dbReference type="Proteomes" id="UP000278715"/>
    </source>
</evidence>
<dbReference type="Proteomes" id="UP000282269">
    <property type="component" value="Chromosome"/>
</dbReference>
<evidence type="ECO:0000313" key="8">
    <source>
        <dbReference type="EMBL" id="AZF75706.1"/>
    </source>
</evidence>
<accession>A0A0E3JTJ8</accession>
<dbReference type="KEGG" id="ssol:SULB_1032"/>
<dbReference type="EMBL" id="CP011056">
    <property type="protein sequence ID" value="AKA76072.1"/>
    <property type="molecule type" value="Genomic_DNA"/>
</dbReference>
<dbReference type="Proteomes" id="UP000275843">
    <property type="component" value="Chromosome"/>
</dbReference>
<evidence type="ECO:0000313" key="9">
    <source>
        <dbReference type="EMBL" id="AZF78313.1"/>
    </source>
</evidence>
<dbReference type="InterPro" id="IPR012861">
    <property type="entry name" value="DUF1634"/>
</dbReference>
<dbReference type="EMBL" id="CP033240">
    <property type="protein sequence ID" value="AZF80919.1"/>
    <property type="molecule type" value="Genomic_DNA"/>
</dbReference>
<dbReference type="RefSeq" id="WP_009989635.1">
    <property type="nucleotide sequence ID" value="NZ_CP011055.2"/>
</dbReference>
<reference evidence="2" key="3">
    <citation type="submission" date="2018-10" db="EMBL/GenBank/DDBJ databases">
        <authorList>
            <person name="McCarthy S."/>
            <person name="Gradnigo J."/>
            <person name="Johnson T."/>
            <person name="Payne S."/>
            <person name="Lipzen A."/>
            <person name="Schackwitz W."/>
            <person name="Martin J."/>
            <person name="Moriyama E."/>
            <person name="Blum P."/>
        </authorList>
    </citation>
    <scope>NUCLEOTIDE SEQUENCE</scope>
    <source>
        <strain evidence="2">SARC-B</strain>
        <strain evidence="3">SARC-C</strain>
        <strain evidence="4">SULA</strain>
    </source>
</reference>
<dbReference type="EMBL" id="CP033235">
    <property type="protein sequence ID" value="AZF67841.1"/>
    <property type="molecule type" value="Genomic_DNA"/>
</dbReference>
<evidence type="ECO:0000313" key="2">
    <source>
        <dbReference type="EMBL" id="AKA73373.1"/>
    </source>
</evidence>
<dbReference type="KEGG" id="ssoa:SULA_1030"/>
<keyword evidence="1" id="KW-0472">Membrane</keyword>
<evidence type="ECO:0000313" key="13">
    <source>
        <dbReference type="Proteomes" id="UP000033085"/>
    </source>
</evidence>
<evidence type="ECO:0000313" key="16">
    <source>
        <dbReference type="Proteomes" id="UP000269431"/>
    </source>
</evidence>
<organism evidence="2 13">
    <name type="scientific">Saccharolobus solfataricus</name>
    <name type="common">Sulfolobus solfataricus</name>
    <dbReference type="NCBI Taxonomy" id="2287"/>
    <lineage>
        <taxon>Archaea</taxon>
        <taxon>Thermoproteota</taxon>
        <taxon>Thermoprotei</taxon>
        <taxon>Sulfolobales</taxon>
        <taxon>Sulfolobaceae</taxon>
        <taxon>Saccharolobus</taxon>
    </lineage>
</organism>
<dbReference type="Proteomes" id="UP000273194">
    <property type="component" value="Chromosome"/>
</dbReference>
<feature type="transmembrane region" description="Helical" evidence="1">
    <location>
        <begin position="12"/>
        <end position="31"/>
    </location>
</feature>
<evidence type="ECO:0000313" key="10">
    <source>
        <dbReference type="EMBL" id="AZF80919.1"/>
    </source>
</evidence>
<dbReference type="EMBL" id="CP011055">
    <property type="protein sequence ID" value="AKA73373.1"/>
    <property type="molecule type" value="Genomic_DNA"/>
</dbReference>
<dbReference type="Proteomes" id="UP000033085">
    <property type="component" value="Chromosome"/>
</dbReference>
<evidence type="ECO:0000313" key="21">
    <source>
        <dbReference type="Proteomes" id="UP000282269"/>
    </source>
</evidence>
<evidence type="ECO:0000313" key="12">
    <source>
        <dbReference type="Proteomes" id="UP000033057"/>
    </source>
</evidence>
<dbReference type="KEGG" id="ssof:SULC_1031"/>
<evidence type="ECO:0000313" key="11">
    <source>
        <dbReference type="EMBL" id="AZF83559.1"/>
    </source>
</evidence>
<evidence type="ECO:0000313" key="19">
    <source>
        <dbReference type="Proteomes" id="UP000275843"/>
    </source>
</evidence>
<dbReference type="Proteomes" id="UP000267993">
    <property type="component" value="Chromosome"/>
</dbReference>
<evidence type="ECO:0000313" key="7">
    <source>
        <dbReference type="EMBL" id="AZF73081.1"/>
    </source>
</evidence>
<dbReference type="Proteomes" id="UP000033106">
    <property type="component" value="Chromosome"/>
</dbReference>
<evidence type="ECO:0000313" key="15">
    <source>
        <dbReference type="Proteomes" id="UP000267993"/>
    </source>
</evidence>
<keyword evidence="1" id="KW-0812">Transmembrane</keyword>
<gene>
    <name evidence="4" type="ORF">SULA_1030</name>
    <name evidence="2" type="ORF">SULB_1032</name>
    <name evidence="3" type="ORF">SULC_1031</name>
    <name evidence="5" type="ORF">SULG_05060</name>
    <name evidence="6" type="ORF">SULH_05060</name>
    <name evidence="7" type="ORF">SULI_05060</name>
    <name evidence="8" type="ORF">SULM_05060</name>
    <name evidence="9" type="ORF">SULN_05060</name>
    <name evidence="10" type="ORF">SULO_05070</name>
    <name evidence="11" type="ORF">SULZ_05305</name>
</gene>
<evidence type="ECO:0000313" key="17">
    <source>
        <dbReference type="Proteomes" id="UP000273194"/>
    </source>
</evidence>
<dbReference type="EMBL" id="CP033239">
    <property type="protein sequence ID" value="AZF78313.1"/>
    <property type="molecule type" value="Genomic_DNA"/>
</dbReference>
<reference evidence="15 16" key="2">
    <citation type="journal article" date="2018" name="Proc. Natl. Acad. Sci. U.S.A.">
        <title>Nonmutational mechanism of inheritance in the Archaeon Sulfolobus solfataricus.</title>
        <authorList>
            <person name="Payne S."/>
            <person name="McCarthy S."/>
            <person name="Johnson T."/>
            <person name="North E."/>
            <person name="Blum P."/>
        </authorList>
    </citation>
    <scope>NUCLEOTIDE SEQUENCE [LARGE SCALE GENOMIC DNA]</scope>
    <source>
        <strain evidence="6 15">SARC-H</strain>
        <strain evidence="7 19">SARC-I</strain>
        <strain evidence="9 20">SARC-N</strain>
        <strain evidence="10 21">SARC-O</strain>
        <strain evidence="11 16">SUL120</strain>
        <strain evidence="5 17">SULG</strain>
        <strain evidence="8 18">SULM</strain>
    </source>
</reference>
<dbReference type="GeneID" id="44128976"/>
<evidence type="ECO:0000313" key="4">
    <source>
        <dbReference type="EMBL" id="AKA78765.1"/>
    </source>
</evidence>
<dbReference type="Proteomes" id="UP000269431">
    <property type="component" value="Chromosome"/>
</dbReference>
<feature type="transmembrane region" description="Helical" evidence="1">
    <location>
        <begin position="102"/>
        <end position="125"/>
    </location>
</feature>
<evidence type="ECO:0000313" key="14">
    <source>
        <dbReference type="Proteomes" id="UP000033106"/>
    </source>
</evidence>
<dbReference type="EMBL" id="CP011057">
    <property type="protein sequence ID" value="AKA78765.1"/>
    <property type="molecule type" value="Genomic_DNA"/>
</dbReference>
<evidence type="ECO:0000313" key="5">
    <source>
        <dbReference type="EMBL" id="AZF67841.1"/>
    </source>
</evidence>
<dbReference type="EMBL" id="CP033241">
    <property type="protein sequence ID" value="AZF83559.1"/>
    <property type="molecule type" value="Genomic_DNA"/>
</dbReference>
<proteinExistence type="predicted"/>
<protein>
    <submittedName>
        <fullName evidence="2">DUF1634 domain-containing protein</fullName>
    </submittedName>
</protein>
<evidence type="ECO:0000313" key="3">
    <source>
        <dbReference type="EMBL" id="AKA76072.1"/>
    </source>
</evidence>
<dbReference type="Pfam" id="PF07843">
    <property type="entry name" value="DUF1634"/>
    <property type="match status" value="1"/>
</dbReference>
<dbReference type="Proteomes" id="UP000033057">
    <property type="component" value="Chromosome"/>
</dbReference>
<dbReference type="PATRIC" id="fig|2287.6.peg.1092"/>
<reference evidence="12 13" key="1">
    <citation type="journal article" date="2015" name="Genome Announc.">
        <title>Complete Genome Sequence of Sulfolobus solfataricus Strain 98/2 and Evolved Derivatives.</title>
        <authorList>
            <person name="McCarthy S."/>
            <person name="Gradnigo J."/>
            <person name="Johnson T."/>
            <person name="Payne S."/>
            <person name="Lipzen A."/>
            <person name="Martin J."/>
            <person name="Schackwitz W."/>
            <person name="Moriyama E."/>
            <person name="Blum P."/>
        </authorList>
    </citation>
    <scope>NUCLEOTIDE SEQUENCE [LARGE SCALE GENOMIC DNA]</scope>
    <source>
        <strain evidence="12">98/2 SULC</strain>
        <strain evidence="2">SARC-B</strain>
        <strain evidence="3">SARC-C</strain>
        <strain evidence="4 14">SULA</strain>
        <strain evidence="13">SULB</strain>
    </source>
</reference>
<evidence type="ECO:0000313" key="18">
    <source>
        <dbReference type="Proteomes" id="UP000273443"/>
    </source>
</evidence>
<keyword evidence="1" id="KW-1133">Transmembrane helix</keyword>
<dbReference type="EMBL" id="CP033236">
    <property type="protein sequence ID" value="AZF70461.1"/>
    <property type="molecule type" value="Genomic_DNA"/>
</dbReference>
<dbReference type="EMBL" id="CP033237">
    <property type="protein sequence ID" value="AZF73081.1"/>
    <property type="molecule type" value="Genomic_DNA"/>
</dbReference>
<sequence length="127" mass="13933">MDFNNIIGNTLRIGVIISAIIIIFGVALLFVNNGSNGFTITQISSSNSIVNSSIFKPSEIFSGLPKLYGLDYIYLGLMVLLATPVLRVLLGIAQFASERNKLYTIITIIVFFNLMFAIFLLPIIIGK</sequence>
<name>A0A0E3JTJ8_SACSO</name>
<dbReference type="Proteomes" id="UP000273443">
    <property type="component" value="Chromosome"/>
</dbReference>
<dbReference type="Proteomes" id="UP000278715">
    <property type="component" value="Chromosome"/>
</dbReference>
<dbReference type="EMBL" id="CP033238">
    <property type="protein sequence ID" value="AZF75706.1"/>
    <property type="molecule type" value="Genomic_DNA"/>
</dbReference>